<proteinExistence type="predicted"/>
<comment type="caution">
    <text evidence="1">The sequence shown here is derived from an EMBL/GenBank/DDBJ whole genome shotgun (WGS) entry which is preliminary data.</text>
</comment>
<gene>
    <name evidence="1" type="ORF">GN299_06285</name>
</gene>
<accession>A0A7V8J5M8</accession>
<reference evidence="1 2" key="1">
    <citation type="submission" date="2019-12" db="EMBL/GenBank/DDBJ databases">
        <authorList>
            <person name="Woiski C."/>
        </authorList>
    </citation>
    <scope>NUCLEOTIDE SEQUENCE [LARGE SCALE GENOMIC DNA]</scope>
    <source>
        <strain evidence="1 2">BOE100</strain>
    </source>
</reference>
<dbReference type="AlphaFoldDB" id="A0A7V8J5M8"/>
<dbReference type="RefSeq" id="WP_156858588.1">
    <property type="nucleotide sequence ID" value="NZ_WOWR01000005.1"/>
</dbReference>
<sequence length="107" mass="12053">MASTEETMRSEQFVADMIRVRDIEFARLGMAVEVNGEMGIIEGMNQSGNLDVRFSSENKHSGLHNCHPTWQTKYFDQGGNLIAHFDDDKCLLRPKRPSHDIVGGQDS</sequence>
<organism evidence="1 2">
    <name type="scientific">Pseudomonas putida</name>
    <name type="common">Arthrobacter siderocapsulatus</name>
    <dbReference type="NCBI Taxonomy" id="303"/>
    <lineage>
        <taxon>Bacteria</taxon>
        <taxon>Pseudomonadati</taxon>
        <taxon>Pseudomonadota</taxon>
        <taxon>Gammaproteobacteria</taxon>
        <taxon>Pseudomonadales</taxon>
        <taxon>Pseudomonadaceae</taxon>
        <taxon>Pseudomonas</taxon>
    </lineage>
</organism>
<dbReference type="Proteomes" id="UP000442695">
    <property type="component" value="Unassembled WGS sequence"/>
</dbReference>
<protein>
    <submittedName>
        <fullName evidence="1">Uncharacterized protein</fullName>
    </submittedName>
</protein>
<dbReference type="EMBL" id="WOWR01000005">
    <property type="protein sequence ID" value="KAF0255695.1"/>
    <property type="molecule type" value="Genomic_DNA"/>
</dbReference>
<evidence type="ECO:0000313" key="2">
    <source>
        <dbReference type="Proteomes" id="UP000442695"/>
    </source>
</evidence>
<evidence type="ECO:0000313" key="1">
    <source>
        <dbReference type="EMBL" id="KAF0255695.1"/>
    </source>
</evidence>
<name>A0A7V8J5M8_PSEPU</name>